<evidence type="ECO:0000256" key="1">
    <source>
        <dbReference type="ARBA" id="ARBA00004141"/>
    </source>
</evidence>
<dbReference type="InterPro" id="IPR051359">
    <property type="entry name" value="CaCA_antiporter"/>
</dbReference>
<evidence type="ECO:0000256" key="2">
    <source>
        <dbReference type="ARBA" id="ARBA00022448"/>
    </source>
</evidence>
<dbReference type="Proteomes" id="UP000308267">
    <property type="component" value="Unassembled WGS sequence"/>
</dbReference>
<dbReference type="Pfam" id="PF01699">
    <property type="entry name" value="Na_Ca_ex"/>
    <property type="match status" value="2"/>
</dbReference>
<feature type="region of interest" description="Disordered" evidence="8">
    <location>
        <begin position="437"/>
        <end position="467"/>
    </location>
</feature>
<feature type="region of interest" description="Disordered" evidence="8">
    <location>
        <begin position="705"/>
        <end position="735"/>
    </location>
</feature>
<dbReference type="OrthoDB" id="407410at2759"/>
<evidence type="ECO:0000256" key="6">
    <source>
        <dbReference type="ARBA" id="ARBA00022989"/>
    </source>
</evidence>
<dbReference type="InterPro" id="IPR004837">
    <property type="entry name" value="NaCa_Exmemb"/>
</dbReference>
<name>A0A4S2KW41_OPIFE</name>
<keyword evidence="2" id="KW-0813">Transport</keyword>
<feature type="transmembrane region" description="Helical" evidence="9">
    <location>
        <begin position="230"/>
        <end position="253"/>
    </location>
</feature>
<feature type="transmembrane region" description="Helical" evidence="9">
    <location>
        <begin position="138"/>
        <end position="160"/>
    </location>
</feature>
<evidence type="ECO:0000256" key="8">
    <source>
        <dbReference type="SAM" id="MobiDB-lite"/>
    </source>
</evidence>
<feature type="transmembrane region" description="Helical" evidence="9">
    <location>
        <begin position="172"/>
        <end position="193"/>
    </location>
</feature>
<dbReference type="GO" id="GO:0016020">
    <property type="term" value="C:membrane"/>
    <property type="evidence" value="ECO:0007669"/>
    <property type="project" value="UniProtKB-SubCell"/>
</dbReference>
<feature type="transmembrane region" description="Helical" evidence="9">
    <location>
        <begin position="96"/>
        <end position="117"/>
    </location>
</feature>
<comment type="caution">
    <text evidence="11">The sequence shown here is derived from an EMBL/GenBank/DDBJ whole genome shotgun (WGS) entry which is preliminary data.</text>
</comment>
<dbReference type="PANTHER" id="PTHR12266:SF0">
    <property type="entry name" value="MITOCHONDRIAL SODIUM_CALCIUM EXCHANGER PROTEIN"/>
    <property type="match status" value="1"/>
</dbReference>
<evidence type="ECO:0000256" key="5">
    <source>
        <dbReference type="ARBA" id="ARBA00022692"/>
    </source>
</evidence>
<feature type="compositionally biased region" description="Polar residues" evidence="8">
    <location>
        <begin position="539"/>
        <end position="555"/>
    </location>
</feature>
<dbReference type="STRING" id="147828.A0A4S2KW41"/>
<feature type="transmembrane region" description="Helical" evidence="9">
    <location>
        <begin position="822"/>
        <end position="840"/>
    </location>
</feature>
<keyword evidence="4" id="KW-0406">Ion transport</keyword>
<feature type="transmembrane region" description="Helical" evidence="9">
    <location>
        <begin position="958"/>
        <end position="977"/>
    </location>
</feature>
<protein>
    <recommendedName>
        <fullName evidence="10">Sodium/calcium exchanger membrane region domain-containing protein</fullName>
    </recommendedName>
</protein>
<feature type="transmembrane region" description="Helical" evidence="9">
    <location>
        <begin position="932"/>
        <end position="951"/>
    </location>
</feature>
<evidence type="ECO:0000256" key="9">
    <source>
        <dbReference type="SAM" id="Phobius"/>
    </source>
</evidence>
<proteinExistence type="predicted"/>
<dbReference type="EMBL" id="SJOL01010039">
    <property type="protein sequence ID" value="TGZ52368.1"/>
    <property type="molecule type" value="Genomic_DNA"/>
</dbReference>
<feature type="domain" description="Sodium/calcium exchanger membrane region" evidence="10">
    <location>
        <begin position="825"/>
        <end position="975"/>
    </location>
</feature>
<organism evidence="11 12">
    <name type="scientific">Opisthorchis felineus</name>
    <dbReference type="NCBI Taxonomy" id="147828"/>
    <lineage>
        <taxon>Eukaryota</taxon>
        <taxon>Metazoa</taxon>
        <taxon>Spiralia</taxon>
        <taxon>Lophotrochozoa</taxon>
        <taxon>Platyhelminthes</taxon>
        <taxon>Trematoda</taxon>
        <taxon>Digenea</taxon>
        <taxon>Opisthorchiida</taxon>
        <taxon>Opisthorchiata</taxon>
        <taxon>Opisthorchiidae</taxon>
        <taxon>Opisthorchis</taxon>
    </lineage>
</organism>
<keyword evidence="12" id="KW-1185">Reference proteome</keyword>
<keyword evidence="7 9" id="KW-0472">Membrane</keyword>
<reference evidence="11 12" key="1">
    <citation type="journal article" date="2019" name="BMC Genomics">
        <title>New insights from Opisthorchis felineus genome: update on genomics of the epidemiologically important liver flukes.</title>
        <authorList>
            <person name="Ershov N.I."/>
            <person name="Mordvinov V.A."/>
            <person name="Prokhortchouk E.B."/>
            <person name="Pakharukova M.Y."/>
            <person name="Gunbin K.V."/>
            <person name="Ustyantsev K."/>
            <person name="Genaev M.A."/>
            <person name="Blinov A.G."/>
            <person name="Mazur A."/>
            <person name="Boulygina E."/>
            <person name="Tsygankova S."/>
            <person name="Khrameeva E."/>
            <person name="Chekanov N."/>
            <person name="Fan G."/>
            <person name="Xiao A."/>
            <person name="Zhang H."/>
            <person name="Xu X."/>
            <person name="Yang H."/>
            <person name="Solovyev V."/>
            <person name="Lee S.M."/>
            <person name="Liu X."/>
            <person name="Afonnikov D.A."/>
            <person name="Skryabin K.G."/>
        </authorList>
    </citation>
    <scope>NUCLEOTIDE SEQUENCE [LARGE SCALE GENOMIC DNA]</scope>
    <source>
        <strain evidence="11">AK-0245</strain>
        <tissue evidence="11">Whole organism</tissue>
    </source>
</reference>
<gene>
    <name evidence="11" type="ORF">CRM22_010650</name>
</gene>
<feature type="compositionally biased region" description="Polar residues" evidence="8">
    <location>
        <begin position="712"/>
        <end position="726"/>
    </location>
</feature>
<evidence type="ECO:0000256" key="7">
    <source>
        <dbReference type="ARBA" id="ARBA00023136"/>
    </source>
</evidence>
<dbReference type="GO" id="GO:0005432">
    <property type="term" value="F:calcium:sodium antiporter activity"/>
    <property type="evidence" value="ECO:0007669"/>
    <property type="project" value="TreeGrafter"/>
</dbReference>
<keyword evidence="4" id="KW-0109">Calcium transport</keyword>
<evidence type="ECO:0000256" key="4">
    <source>
        <dbReference type="ARBA" id="ARBA00022568"/>
    </source>
</evidence>
<sequence length="995" mass="108981">MFISIPVCNRFGLLLIASTLLFCVLWVPTHQIGYAVSPLGEQHGDAPNSSVCRAALKNATTVLEKCEVTRTLRGCQFDSGFVQYLQFEFCVFGEQILPTVFLILWLIILLGAFATIADSFFSPSLIALARTLHMGENLAGVTLLAFGNGAPDVFSAVTAITTGDPDAPDEGLGLGFLLGSGLLVNTVTAGLVIASTPFKMSRRPFLKDTFFYLSAVSWSALILIRRRLYYADAIGFLVFYCCYVLVTWAGGTIHRRQKEAEKRYGSGTFWPTPIQRLLDGVNGTWAKIKQPLAVCFNRACPTYTHFRKKLCRLKRKPVKTHTEKGETPSTQSVSQAVEKSVAAGQLSVMNGSLVHTNGGIGEQGKNMLSQFSYPTLKKPTIEVTSHEDPDYQLDVPGSPYTPSADITVDHSRASPMQPAENMIPMNLIQPGEHRRKRASSVGTSNENCNPRRLSTSTPGPGALTRDRCGRSYSVNRRRASARMSTVGYELPYLVRWIIANREMEEKDLGTSELRPPRGYQSEAEGGLSSGYAGSALDVPSSQGSKRVSRRTSAVTSPVRCPSPSPSDFSLDEGKFERSTVSAKKITLDLVPKETLPMTTAEQVDGDQDDAAEASQTEEVLSSEASWLIQWASKGVWHHFAYYMIPIDVDSWPSLSIISKISQVLKVPIFVIFRITIPTVFEELTDEAEILVDRGERVEVTRSMDAVVEESESGTNTSLPRSSSVSPNREPEKGVDSAEDVPFELDLEAMHGWCKPLNVAQCIIVPTLWPLLLTTNGKSFGISPIAGSQVPVFLPFTLGGVAIAVAVYFTSTWNQPPRFYHRPFFATLGFATSIIWIYTLAHELVNLLEALGIVWEISEAILGVSVMALASSIGDIMSNCLLARNGYPRIAYAACIGSPLFNLLLGAGLSYTIKISRNNDSFAILSFTLTQAVLFSSLVAVLICNVIVALIFNFKFHRAYGIILIFFYAIFFTIAILIEADIIVSPKNWGLLTGTE</sequence>
<keyword evidence="5 9" id="KW-0812">Transmembrane</keyword>
<feature type="compositionally biased region" description="Polar residues" evidence="8">
    <location>
        <begin position="440"/>
        <end position="458"/>
    </location>
</feature>
<keyword evidence="6 9" id="KW-1133">Transmembrane helix</keyword>
<dbReference type="InterPro" id="IPR044880">
    <property type="entry name" value="NCX_ion-bd_dom_sf"/>
</dbReference>
<dbReference type="PANTHER" id="PTHR12266">
    <property type="entry name" value="NA+/CA2+ K+ INDEPENDENT EXCHANGER"/>
    <property type="match status" value="1"/>
</dbReference>
<dbReference type="EMBL" id="SJOL01010039">
    <property type="protein sequence ID" value="TGZ52369.1"/>
    <property type="molecule type" value="Genomic_DNA"/>
</dbReference>
<keyword evidence="3" id="KW-0050">Antiport</keyword>
<dbReference type="AlphaFoldDB" id="A0A4S2KW41"/>
<evidence type="ECO:0000259" key="10">
    <source>
        <dbReference type="Pfam" id="PF01699"/>
    </source>
</evidence>
<accession>A0A4S2KW41</accession>
<feature type="transmembrane region" description="Helical" evidence="9">
    <location>
        <begin position="7"/>
        <end position="27"/>
    </location>
</feature>
<keyword evidence="4" id="KW-0106">Calcium</keyword>
<feature type="transmembrane region" description="Helical" evidence="9">
    <location>
        <begin position="791"/>
        <end position="810"/>
    </location>
</feature>
<comment type="subcellular location">
    <subcellularLocation>
        <location evidence="1">Membrane</location>
        <topology evidence="1">Multi-pass membrane protein</topology>
    </subcellularLocation>
</comment>
<feature type="domain" description="Sodium/calcium exchanger membrane region" evidence="10">
    <location>
        <begin position="103"/>
        <end position="248"/>
    </location>
</feature>
<feature type="region of interest" description="Disordered" evidence="8">
    <location>
        <begin position="506"/>
        <end position="573"/>
    </location>
</feature>
<feature type="transmembrane region" description="Helical" evidence="9">
    <location>
        <begin position="889"/>
        <end position="912"/>
    </location>
</feature>
<dbReference type="GO" id="GO:0006874">
    <property type="term" value="P:intracellular calcium ion homeostasis"/>
    <property type="evidence" value="ECO:0007669"/>
    <property type="project" value="TreeGrafter"/>
</dbReference>
<evidence type="ECO:0000313" key="11">
    <source>
        <dbReference type="EMBL" id="TGZ52368.1"/>
    </source>
</evidence>
<evidence type="ECO:0000256" key="3">
    <source>
        <dbReference type="ARBA" id="ARBA00022449"/>
    </source>
</evidence>
<evidence type="ECO:0000313" key="12">
    <source>
        <dbReference type="Proteomes" id="UP000308267"/>
    </source>
</evidence>
<dbReference type="Gene3D" id="1.20.1420.30">
    <property type="entry name" value="NCX, central ion-binding region"/>
    <property type="match status" value="2"/>
</dbReference>
<feature type="transmembrane region" description="Helical" evidence="9">
    <location>
        <begin position="860"/>
        <end position="882"/>
    </location>
</feature>
<feature type="compositionally biased region" description="Low complexity" evidence="8">
    <location>
        <begin position="521"/>
        <end position="536"/>
    </location>
</feature>